<dbReference type="RefSeq" id="WP_229824545.1">
    <property type="nucleotide sequence ID" value="NZ_BMRC01000015.1"/>
</dbReference>
<dbReference type="PROSITE" id="PS00137">
    <property type="entry name" value="SUBTILASE_HIS"/>
    <property type="match status" value="1"/>
</dbReference>
<dbReference type="Pfam" id="PF00082">
    <property type="entry name" value="Peptidase_S8"/>
    <property type="match status" value="1"/>
</dbReference>
<dbReference type="PANTHER" id="PTHR43806">
    <property type="entry name" value="PEPTIDASE S8"/>
    <property type="match status" value="1"/>
</dbReference>
<dbReference type="PROSITE" id="PS00138">
    <property type="entry name" value="SUBTILASE_SER"/>
    <property type="match status" value="1"/>
</dbReference>
<dbReference type="InterPro" id="IPR000209">
    <property type="entry name" value="Peptidase_S8/S53_dom"/>
</dbReference>
<reference evidence="8 9" key="1">
    <citation type="submission" date="2024-09" db="EMBL/GenBank/DDBJ databases">
        <authorList>
            <person name="Sun Q."/>
            <person name="Mori K."/>
        </authorList>
    </citation>
    <scope>NUCLEOTIDE SEQUENCE [LARGE SCALE GENOMIC DNA]</scope>
    <source>
        <strain evidence="8 9">CCM 3426</strain>
    </source>
</reference>
<evidence type="ECO:0000313" key="9">
    <source>
        <dbReference type="Proteomes" id="UP001589647"/>
    </source>
</evidence>
<evidence type="ECO:0000259" key="7">
    <source>
        <dbReference type="Pfam" id="PF00082"/>
    </source>
</evidence>
<dbReference type="Gene3D" id="3.40.50.200">
    <property type="entry name" value="Peptidase S8/S53 domain"/>
    <property type="match status" value="1"/>
</dbReference>
<evidence type="ECO:0000256" key="4">
    <source>
        <dbReference type="ARBA" id="ARBA00022825"/>
    </source>
</evidence>
<evidence type="ECO:0000256" key="3">
    <source>
        <dbReference type="ARBA" id="ARBA00022801"/>
    </source>
</evidence>
<dbReference type="InterPro" id="IPR036852">
    <property type="entry name" value="Peptidase_S8/S53_dom_sf"/>
</dbReference>
<feature type="domain" description="Peptidase S8/S53" evidence="7">
    <location>
        <begin position="240"/>
        <end position="504"/>
    </location>
</feature>
<dbReference type="CDD" id="cd07487">
    <property type="entry name" value="Peptidases_S8_1"/>
    <property type="match status" value="1"/>
</dbReference>
<evidence type="ECO:0000256" key="2">
    <source>
        <dbReference type="ARBA" id="ARBA00022670"/>
    </source>
</evidence>
<dbReference type="PROSITE" id="PS00136">
    <property type="entry name" value="SUBTILASE_ASP"/>
    <property type="match status" value="1"/>
</dbReference>
<evidence type="ECO:0000256" key="6">
    <source>
        <dbReference type="RuleBase" id="RU003355"/>
    </source>
</evidence>
<dbReference type="SUPFAM" id="SSF52743">
    <property type="entry name" value="Subtilisin-like"/>
    <property type="match status" value="1"/>
</dbReference>
<dbReference type="SUPFAM" id="SSF52025">
    <property type="entry name" value="PA domain"/>
    <property type="match status" value="1"/>
</dbReference>
<feature type="active site" description="Charge relay system" evidence="5">
    <location>
        <position position="458"/>
    </location>
</feature>
<dbReference type="Gene3D" id="3.50.30.30">
    <property type="match status" value="1"/>
</dbReference>
<comment type="similarity">
    <text evidence="1 5 6">Belongs to the peptidase S8 family.</text>
</comment>
<gene>
    <name evidence="8" type="ORF">ACFFV7_36035</name>
</gene>
<protein>
    <submittedName>
        <fullName evidence="8">S8 family serine peptidase</fullName>
    </submittedName>
</protein>
<name>A0ABV5IQ59_9ACTN</name>
<keyword evidence="3 5" id="KW-0378">Hydrolase</keyword>
<proteinExistence type="inferred from homology"/>
<dbReference type="InterPro" id="IPR023828">
    <property type="entry name" value="Peptidase_S8_Ser-AS"/>
</dbReference>
<dbReference type="InterPro" id="IPR022398">
    <property type="entry name" value="Peptidase_S8_His-AS"/>
</dbReference>
<dbReference type="PANTHER" id="PTHR43806:SF65">
    <property type="entry name" value="SERINE PROTEASE APRX"/>
    <property type="match status" value="1"/>
</dbReference>
<sequence>MLAAVVVPGSPAALAEGQQAAPAAPAAGPAPGPITLTGLGAGSHTVTLVTGDAVRLKDAGGGKYAVDAKAVARPDGTLPRLSTMATPDGVYVTPSDAIPAIQAGRLDRELFNVTYLAENGYADDQAKQLPVIVQYPRQNSAAAVASAAKAIPASEPGHALESINAAAVTVTKAEAGNFWRAVRAVPEGTDPNGIVGLANVPDTLRGGIAKVWLDRKVKATLDVSVPMIGAPQAWADGLDGTGVKVAVLDTGIDTDHPDLAGKVVAAKSFIPGQEVQDGHGHGTHVASTIAGSGAASGGKYKGVAPGAGLVIGKVLDDSGSGTDSQSIEGMEWAAASGAKVVSMSLGSGPTDGTDPMSQAVNALSASTGTLFVIAAGNIGASGAETVASPGTADAALTVAAVDKSDKWASFSSQGPRTGDGALKPDIAAPGVAITAARAAGTTMGTPADDHYTTAAGTSMATPHVAGAVAILAQEHPEWNGPQLKAALMSTAKDDELSGYKQGAGRVDLARAHAQQVFATTAGLDYATLDPEDRPVSRELTYTNLGDQPVTLTLTPALRASDGTAVGGALSLADSTLTVPASGTATTTVTLDPSGLTDVDAYAGAVTAAADGVQLRTPVGAVRAAPMATLTIHTLGRDGKPSSPWSQDTIDVAGDKGVITTARLTEEGTTVTRVPQGTISVAQLVTWIGDDDRFNVVFLLSPEITVTGDTEITLDARQASEIRFTTPKPAEPLNNDPTMAYQRTTSNGTAYLSSVSSDTIVGSWLRMWATPTKPVTKGKFRFHSRFTLGQTEVAMEVRKAKKLTLHPTAPMHALHNWGHSQGLYYDYRSFTGTKDLELVDVGEGRAEDIAGRDLRGKLALMEVPMAPSVFGGEECGVQIDRLGALRDAGAAGVVHFPKAGTGCGIPLPIAWSGMSKAIGIPNVSLPAREALQLRERIADRPVAIQVTGTPESPHTYTFAPYEEGRVPGSLHYTFTNRDLAQIDMDVHAATPTQYRDWRYAWKVDDVAPLESAPLGWGFPLSTATRRTDWVGPLDPDVISSHGMDSMSDPKTLNMTQPQWLLEVFDQPGRTRQSWLTTPFTPGANTGSEKVIRLAEPSANWGANFRCMVCVRGDVLWAEIEPANGGPANRQYQGMWDSQQSDAALYDIRLYRGGQEIPRTPVAGTDLLPHFSLPEGSGNYRLTAKNAQNDTEWTFTTPVETERLPGSFCSLEALYGTAERCRPAPVVFVSYDLGDSLDTDNTVPAGRSHTFAVTPYHSPSATEMPGIAGLRMWASTDDGATYAPVSLKSNKDGSYTAKTRYPAFNATKGAVTLKVEAWDKAGNTIKQTTKRAFNLRDTTKNAHAVQ</sequence>
<dbReference type="InterPro" id="IPR050131">
    <property type="entry name" value="Peptidase_S8_subtilisin-like"/>
</dbReference>
<keyword evidence="2 5" id="KW-0645">Protease</keyword>
<accession>A0ABV5IQ59</accession>
<feature type="active site" description="Charge relay system" evidence="5">
    <location>
        <position position="249"/>
    </location>
</feature>
<keyword evidence="9" id="KW-1185">Reference proteome</keyword>
<comment type="caution">
    <text evidence="8">The sequence shown here is derived from an EMBL/GenBank/DDBJ whole genome shotgun (WGS) entry which is preliminary data.</text>
</comment>
<organism evidence="8 9">
    <name type="scientific">Nonomuraea spiralis</name>
    <dbReference type="NCBI Taxonomy" id="46182"/>
    <lineage>
        <taxon>Bacteria</taxon>
        <taxon>Bacillati</taxon>
        <taxon>Actinomycetota</taxon>
        <taxon>Actinomycetes</taxon>
        <taxon>Streptosporangiales</taxon>
        <taxon>Streptosporangiaceae</taxon>
        <taxon>Nonomuraea</taxon>
    </lineage>
</organism>
<dbReference type="PROSITE" id="PS51892">
    <property type="entry name" value="SUBTILASE"/>
    <property type="match status" value="1"/>
</dbReference>
<evidence type="ECO:0000256" key="5">
    <source>
        <dbReference type="PROSITE-ProRule" id="PRU01240"/>
    </source>
</evidence>
<dbReference type="PRINTS" id="PR00723">
    <property type="entry name" value="SUBTILISIN"/>
</dbReference>
<dbReference type="Proteomes" id="UP001589647">
    <property type="component" value="Unassembled WGS sequence"/>
</dbReference>
<evidence type="ECO:0000313" key="8">
    <source>
        <dbReference type="EMBL" id="MFB9206651.1"/>
    </source>
</evidence>
<feature type="active site" description="Charge relay system" evidence="5">
    <location>
        <position position="281"/>
    </location>
</feature>
<evidence type="ECO:0000256" key="1">
    <source>
        <dbReference type="ARBA" id="ARBA00011073"/>
    </source>
</evidence>
<dbReference type="InterPro" id="IPR023827">
    <property type="entry name" value="Peptidase_S8_Asp-AS"/>
</dbReference>
<dbReference type="EMBL" id="JBHMEI010000039">
    <property type="protein sequence ID" value="MFB9206651.1"/>
    <property type="molecule type" value="Genomic_DNA"/>
</dbReference>
<dbReference type="InterPro" id="IPR046450">
    <property type="entry name" value="PA_dom_sf"/>
</dbReference>
<dbReference type="InterPro" id="IPR015500">
    <property type="entry name" value="Peptidase_S8_subtilisin-rel"/>
</dbReference>
<keyword evidence="4 5" id="KW-0720">Serine protease</keyword>